<sequence>MAAIKSVNRSASVALAPDSPYIAAGTMAGAVDLSFSSSACLEVFKLDFQSEDHDLPVVGECQSSERFNRLAWGRNGSGSDTYGLGLIAGGLVDGNIDIWNPLSLIRSEASENALVGHLSRHKGPVRGLEFNSIAPNLLASGADDGEICIWDLAAPVEPSHFPPLKGTGSASQGEISYVSWNCRVQHILASTSSNGITVVWDLKKQKPAISFGDSIRRRCSVLQWHPDVATQLVVASDEDGSPSLRLWDMRNIIEPVKEFVGHTKGVIGMSWCPNDSSYLLTCAKDNRTICWNTVTAGIVCELPAGTNWNFDVHWYPWMPGVISASSFDGKIGIYNIEASIYFMLLLICFFILLARLQSIYCWGQRLWKRHGFSFAFSSKIADNAKATKLRAPKWCERPVGASFGFGGKLVSFCPKLPAAGASQVFLHNLVTEDSLVSRSSEFESAIQNGEKSLVKALCDKKSQDSESADDRETWGFLKVMFEEDGTARTRMLAHLGFGVPIEEKDAEQENGLNHQINAIRLDDTPTDKVGYENNKEATIFSADDGEDFFNSLPSPKADASLTPSGDNLDLGNSAPIVEEISQEPETLEESADPSFDDTIQRALVLGDYKGAVAQCISANKIADALVIAHAGGTSLWENTRDQYLKLSPSPYLKIVAAMVNNDLLTLVNTRPLKYWKETLALLCTFAPSEEWSMLCNSLASKLMAAGNTLAATLCYICAGNIDNTVEIWSRSLSAESEGKSYIDLLQDLMEKTIVLALANGQKQFSASFCKLVEKYAEILASQGLLTTALEYLKLLGSDDLSPELTIIRDRIALSMKPVMFRSLYDISVITLVYCGKLSVFSVDVVTVEKEAKTPAFDNTQQQGGTFYGAKHPGFGVADASHPYYQGAAAQQMHQSVAEGPYTENYQQPIDSSYGRGFGAPAPFQPSPPPAYQPAPPPQMFIPTPTPQAPQTNFTPLPPHAASQQPTRPFVPANVPMLRNAEQYQQPTLGSQLYPGTANPAYNTVQPPTGSQGPITAQVGTIPGHRMPQVVAPGPTPNGFRPVHSGVAQRPGIGSMQPPNTTQPASLQAAVVPAAPPATVQTVDTSNVPAHHRPVITTLTRLFKETSEALGGARANPARKREIEDNSRKIGALFAKLNSGDISENASDKLFQLCQALDINDFSTALQIQASVLLTTSEWDECNFWLATLKRMIKTRQGAGVRSS</sequence>
<evidence type="ECO:0000256" key="5">
    <source>
        <dbReference type="ARBA" id="ARBA00022574"/>
    </source>
</evidence>
<evidence type="ECO:0000313" key="15">
    <source>
        <dbReference type="EMBL" id="KAB5520461.1"/>
    </source>
</evidence>
<dbReference type="Gene3D" id="1.25.40.1030">
    <property type="match status" value="1"/>
</dbReference>
<keyword evidence="7" id="KW-0256">Endoplasmic reticulum</keyword>
<keyword evidence="5 12" id="KW-0853">WD repeat</keyword>
<comment type="function">
    <text evidence="11">Required for protein transport from the endoplasmic reticulum to the Golgi apparatus.</text>
</comment>
<dbReference type="InterPro" id="IPR015943">
    <property type="entry name" value="WD40/YVTN_repeat-like_dom_sf"/>
</dbReference>
<feature type="domain" description="Sec16 Sec23-binding" evidence="14">
    <location>
        <begin position="599"/>
        <end position="793"/>
    </location>
</feature>
<dbReference type="GO" id="GO:0090110">
    <property type="term" value="P:COPII-coated vesicle cargo loading"/>
    <property type="evidence" value="ECO:0007669"/>
    <property type="project" value="TreeGrafter"/>
</dbReference>
<evidence type="ECO:0000313" key="16">
    <source>
        <dbReference type="Proteomes" id="UP000326939"/>
    </source>
</evidence>
<keyword evidence="13" id="KW-0812">Transmembrane</keyword>
<evidence type="ECO:0000256" key="12">
    <source>
        <dbReference type="PROSITE-ProRule" id="PRU00221"/>
    </source>
</evidence>
<keyword evidence="16" id="KW-1185">Reference proteome</keyword>
<evidence type="ECO:0000256" key="1">
    <source>
        <dbReference type="ARBA" id="ARBA00004240"/>
    </source>
</evidence>
<dbReference type="Pfam" id="PF12931">
    <property type="entry name" value="TPR_Sec16"/>
    <property type="match status" value="1"/>
</dbReference>
<dbReference type="PROSITE" id="PS50294">
    <property type="entry name" value="WD_REPEATS_REGION"/>
    <property type="match status" value="1"/>
</dbReference>
<keyword evidence="13" id="KW-0472">Membrane</keyword>
<dbReference type="Gene3D" id="2.130.10.10">
    <property type="entry name" value="YVTN repeat-like/Quinoprotein amine dehydrogenase"/>
    <property type="match status" value="1"/>
</dbReference>
<dbReference type="GO" id="GO:0070971">
    <property type="term" value="C:endoplasmic reticulum exit site"/>
    <property type="evidence" value="ECO:0007669"/>
    <property type="project" value="TreeGrafter"/>
</dbReference>
<keyword evidence="9" id="KW-0653">Protein transport</keyword>
<evidence type="ECO:0000256" key="2">
    <source>
        <dbReference type="ARBA" id="ARBA00004555"/>
    </source>
</evidence>
<evidence type="ECO:0000256" key="11">
    <source>
        <dbReference type="ARBA" id="ARBA00060100"/>
    </source>
</evidence>
<dbReference type="GO" id="GO:0005794">
    <property type="term" value="C:Golgi apparatus"/>
    <property type="evidence" value="ECO:0007669"/>
    <property type="project" value="UniProtKB-SubCell"/>
</dbReference>
<dbReference type="FunFam" id="1.20.940.10:FF:000003">
    <property type="entry name" value="Protein transport protein SEC31 homolog B"/>
    <property type="match status" value="1"/>
</dbReference>
<protein>
    <recommendedName>
        <fullName evidence="14">Sec16 Sec23-binding domain-containing protein</fullName>
    </recommendedName>
</protein>
<dbReference type="GO" id="GO:0005198">
    <property type="term" value="F:structural molecule activity"/>
    <property type="evidence" value="ECO:0007669"/>
    <property type="project" value="TreeGrafter"/>
</dbReference>
<feature type="repeat" description="WD" evidence="12">
    <location>
        <begin position="118"/>
        <end position="152"/>
    </location>
</feature>
<accession>A0A5N5JM75</accession>
<dbReference type="PANTHER" id="PTHR13923">
    <property type="entry name" value="SEC31-RELATED PROTEIN"/>
    <property type="match status" value="1"/>
</dbReference>
<dbReference type="PROSITE" id="PS50082">
    <property type="entry name" value="WD_REPEATS_2"/>
    <property type="match status" value="2"/>
</dbReference>
<organism evidence="15 16">
    <name type="scientific">Salix brachista</name>
    <dbReference type="NCBI Taxonomy" id="2182728"/>
    <lineage>
        <taxon>Eukaryota</taxon>
        <taxon>Viridiplantae</taxon>
        <taxon>Streptophyta</taxon>
        <taxon>Embryophyta</taxon>
        <taxon>Tracheophyta</taxon>
        <taxon>Spermatophyta</taxon>
        <taxon>Magnoliopsida</taxon>
        <taxon>eudicotyledons</taxon>
        <taxon>Gunneridae</taxon>
        <taxon>Pentapetalae</taxon>
        <taxon>rosids</taxon>
        <taxon>fabids</taxon>
        <taxon>Malpighiales</taxon>
        <taxon>Salicaceae</taxon>
        <taxon>Saliceae</taxon>
        <taxon>Salix</taxon>
    </lineage>
</organism>
<dbReference type="InterPro" id="IPR040251">
    <property type="entry name" value="SEC31-like"/>
</dbReference>
<evidence type="ECO:0000256" key="4">
    <source>
        <dbReference type="ARBA" id="ARBA00022448"/>
    </source>
</evidence>
<evidence type="ECO:0000256" key="9">
    <source>
        <dbReference type="ARBA" id="ARBA00022927"/>
    </source>
</evidence>
<dbReference type="Gene3D" id="1.20.940.10">
    <property type="entry name" value="Functional domain of the splicing factor Prp18"/>
    <property type="match status" value="1"/>
</dbReference>
<dbReference type="InterPro" id="IPR019775">
    <property type="entry name" value="WD40_repeat_CS"/>
</dbReference>
<keyword evidence="6" id="KW-0677">Repeat</keyword>
<dbReference type="SMART" id="SM00320">
    <property type="entry name" value="WD40"/>
    <property type="match status" value="6"/>
</dbReference>
<evidence type="ECO:0000256" key="13">
    <source>
        <dbReference type="SAM" id="Phobius"/>
    </source>
</evidence>
<dbReference type="SUPFAM" id="SSF50978">
    <property type="entry name" value="WD40 repeat-like"/>
    <property type="match status" value="1"/>
</dbReference>
<dbReference type="InterPro" id="IPR001680">
    <property type="entry name" value="WD40_rpt"/>
</dbReference>
<dbReference type="InterPro" id="IPR036322">
    <property type="entry name" value="WD40_repeat_dom_sf"/>
</dbReference>
<gene>
    <name evidence="15" type="ORF">DKX38_024780</name>
</gene>
<dbReference type="EMBL" id="VDCV01000016">
    <property type="protein sequence ID" value="KAB5520461.1"/>
    <property type="molecule type" value="Genomic_DNA"/>
</dbReference>
<evidence type="ECO:0000256" key="10">
    <source>
        <dbReference type="ARBA" id="ARBA00023034"/>
    </source>
</evidence>
<dbReference type="Pfam" id="PF00400">
    <property type="entry name" value="WD40"/>
    <property type="match status" value="2"/>
</dbReference>
<keyword evidence="10" id="KW-0333">Golgi apparatus</keyword>
<evidence type="ECO:0000256" key="7">
    <source>
        <dbReference type="ARBA" id="ARBA00022824"/>
    </source>
</evidence>
<keyword evidence="4" id="KW-0813">Transport</keyword>
<dbReference type="GO" id="GO:0007029">
    <property type="term" value="P:endoplasmic reticulum organization"/>
    <property type="evidence" value="ECO:0007669"/>
    <property type="project" value="TreeGrafter"/>
</dbReference>
<name>A0A5N5JM75_9ROSI</name>
<dbReference type="FunFam" id="2.130.10.10:FF:000295">
    <property type="entry name" value="Protein transport protein SEC31 homolog B"/>
    <property type="match status" value="1"/>
</dbReference>
<dbReference type="InterPro" id="IPR024298">
    <property type="entry name" value="Sec16_Sec23-bd"/>
</dbReference>
<keyword evidence="8" id="KW-0931">ER-Golgi transport</keyword>
<dbReference type="PANTHER" id="PTHR13923:SF11">
    <property type="entry name" value="SECRETORY 31, ISOFORM D"/>
    <property type="match status" value="1"/>
</dbReference>
<comment type="similarity">
    <text evidence="3">Belongs to the WD repeat SEC31 family.</text>
</comment>
<dbReference type="FunFam" id="1.25.40.1030:FF:000004">
    <property type="entry name" value="Protein transport protein SEC31 homolog B"/>
    <property type="match status" value="1"/>
</dbReference>
<dbReference type="GO" id="GO:0030127">
    <property type="term" value="C:COPII vesicle coat"/>
    <property type="evidence" value="ECO:0007669"/>
    <property type="project" value="TreeGrafter"/>
</dbReference>
<comment type="subcellular location">
    <subcellularLocation>
        <location evidence="1">Endoplasmic reticulum</location>
    </subcellularLocation>
    <subcellularLocation>
        <location evidence="2">Golgi apparatus</location>
    </subcellularLocation>
</comment>
<dbReference type="PROSITE" id="PS00678">
    <property type="entry name" value="WD_REPEATS_1"/>
    <property type="match status" value="1"/>
</dbReference>
<comment type="caution">
    <text evidence="15">The sequence shown here is derived from an EMBL/GenBank/DDBJ whole genome shotgun (WGS) entry which is preliminary data.</text>
</comment>
<evidence type="ECO:0000256" key="6">
    <source>
        <dbReference type="ARBA" id="ARBA00022737"/>
    </source>
</evidence>
<reference evidence="16" key="1">
    <citation type="journal article" date="2019" name="Gigascience">
        <title>De novo genome assembly of the endangered Acer yangbiense, a plant species with extremely small populations endemic to Yunnan Province, China.</title>
        <authorList>
            <person name="Yang J."/>
            <person name="Wariss H.M."/>
            <person name="Tao L."/>
            <person name="Zhang R."/>
            <person name="Yun Q."/>
            <person name="Hollingsworth P."/>
            <person name="Dao Z."/>
            <person name="Luo G."/>
            <person name="Guo H."/>
            <person name="Ma Y."/>
            <person name="Sun W."/>
        </authorList>
    </citation>
    <scope>NUCLEOTIDE SEQUENCE [LARGE SCALE GENOMIC DNA]</scope>
    <source>
        <strain evidence="16">cv. br00</strain>
    </source>
</reference>
<dbReference type="GO" id="GO:0015031">
    <property type="term" value="P:protein transport"/>
    <property type="evidence" value="ECO:0007669"/>
    <property type="project" value="UniProtKB-KW"/>
</dbReference>
<dbReference type="AlphaFoldDB" id="A0A5N5JM75"/>
<evidence type="ECO:0000256" key="3">
    <source>
        <dbReference type="ARBA" id="ARBA00009358"/>
    </source>
</evidence>
<feature type="repeat" description="WD" evidence="12">
    <location>
        <begin position="259"/>
        <end position="292"/>
    </location>
</feature>
<feature type="transmembrane region" description="Helical" evidence="13">
    <location>
        <begin position="340"/>
        <end position="362"/>
    </location>
</feature>
<dbReference type="Proteomes" id="UP000326939">
    <property type="component" value="Chromosome 16"/>
</dbReference>
<proteinExistence type="inferred from homology"/>
<evidence type="ECO:0000256" key="8">
    <source>
        <dbReference type="ARBA" id="ARBA00022892"/>
    </source>
</evidence>
<evidence type="ECO:0000259" key="14">
    <source>
        <dbReference type="Pfam" id="PF12931"/>
    </source>
</evidence>
<keyword evidence="13" id="KW-1133">Transmembrane helix</keyword>